<accession>B4N083</accession>
<name>B4N083_DROWI</name>
<dbReference type="AlphaFoldDB" id="B4N083"/>
<dbReference type="Proteomes" id="UP000007798">
    <property type="component" value="Unassembled WGS sequence"/>
</dbReference>
<protein>
    <submittedName>
        <fullName evidence="1">Uncharacterized protein</fullName>
    </submittedName>
</protein>
<dbReference type="OrthoDB" id="7854524at2759"/>
<evidence type="ECO:0000313" key="1">
    <source>
        <dbReference type="EMBL" id="EDW77496.1"/>
    </source>
</evidence>
<evidence type="ECO:0000313" key="2">
    <source>
        <dbReference type="Proteomes" id="UP000007798"/>
    </source>
</evidence>
<reference evidence="1 2" key="1">
    <citation type="journal article" date="2007" name="Nature">
        <title>Evolution of genes and genomes on the Drosophila phylogeny.</title>
        <authorList>
            <consortium name="Drosophila 12 Genomes Consortium"/>
            <person name="Clark A.G."/>
            <person name="Eisen M.B."/>
            <person name="Smith D.R."/>
            <person name="Bergman C.M."/>
            <person name="Oliver B."/>
            <person name="Markow T.A."/>
            <person name="Kaufman T.C."/>
            <person name="Kellis M."/>
            <person name="Gelbart W."/>
            <person name="Iyer V.N."/>
            <person name="Pollard D.A."/>
            <person name="Sackton T.B."/>
            <person name="Larracuente A.M."/>
            <person name="Singh N.D."/>
            <person name="Abad J.P."/>
            <person name="Abt D.N."/>
            <person name="Adryan B."/>
            <person name="Aguade M."/>
            <person name="Akashi H."/>
            <person name="Anderson W.W."/>
            <person name="Aquadro C.F."/>
            <person name="Ardell D.H."/>
            <person name="Arguello R."/>
            <person name="Artieri C.G."/>
            <person name="Barbash D.A."/>
            <person name="Barker D."/>
            <person name="Barsanti P."/>
            <person name="Batterham P."/>
            <person name="Batzoglou S."/>
            <person name="Begun D."/>
            <person name="Bhutkar A."/>
            <person name="Blanco E."/>
            <person name="Bosak S.A."/>
            <person name="Bradley R.K."/>
            <person name="Brand A.D."/>
            <person name="Brent M.R."/>
            <person name="Brooks A.N."/>
            <person name="Brown R.H."/>
            <person name="Butlin R.K."/>
            <person name="Caggese C."/>
            <person name="Calvi B.R."/>
            <person name="Bernardo de Carvalho A."/>
            <person name="Caspi A."/>
            <person name="Castrezana S."/>
            <person name="Celniker S.E."/>
            <person name="Chang J.L."/>
            <person name="Chapple C."/>
            <person name="Chatterji S."/>
            <person name="Chinwalla A."/>
            <person name="Civetta A."/>
            <person name="Clifton S.W."/>
            <person name="Comeron J.M."/>
            <person name="Costello J.C."/>
            <person name="Coyne J.A."/>
            <person name="Daub J."/>
            <person name="David R.G."/>
            <person name="Delcher A.L."/>
            <person name="Delehaunty K."/>
            <person name="Do C.B."/>
            <person name="Ebling H."/>
            <person name="Edwards K."/>
            <person name="Eickbush T."/>
            <person name="Evans J.D."/>
            <person name="Filipski A."/>
            <person name="Findeiss S."/>
            <person name="Freyhult E."/>
            <person name="Fulton L."/>
            <person name="Fulton R."/>
            <person name="Garcia A.C."/>
            <person name="Gardiner A."/>
            <person name="Garfield D.A."/>
            <person name="Garvin B.E."/>
            <person name="Gibson G."/>
            <person name="Gilbert D."/>
            <person name="Gnerre S."/>
            <person name="Godfrey J."/>
            <person name="Good R."/>
            <person name="Gotea V."/>
            <person name="Gravely B."/>
            <person name="Greenberg A.J."/>
            <person name="Griffiths-Jones S."/>
            <person name="Gross S."/>
            <person name="Guigo R."/>
            <person name="Gustafson E.A."/>
            <person name="Haerty W."/>
            <person name="Hahn M.W."/>
            <person name="Halligan D.L."/>
            <person name="Halpern A.L."/>
            <person name="Halter G.M."/>
            <person name="Han M.V."/>
            <person name="Heger A."/>
            <person name="Hillier L."/>
            <person name="Hinrichs A.S."/>
            <person name="Holmes I."/>
            <person name="Hoskins R.A."/>
            <person name="Hubisz M.J."/>
            <person name="Hultmark D."/>
            <person name="Huntley M.A."/>
            <person name="Jaffe D.B."/>
            <person name="Jagadeeshan S."/>
            <person name="Jeck W.R."/>
            <person name="Johnson J."/>
            <person name="Jones C.D."/>
            <person name="Jordan W.C."/>
            <person name="Karpen G.H."/>
            <person name="Kataoka E."/>
            <person name="Keightley P.D."/>
            <person name="Kheradpour P."/>
            <person name="Kirkness E.F."/>
            <person name="Koerich L.B."/>
            <person name="Kristiansen K."/>
            <person name="Kudrna D."/>
            <person name="Kulathinal R.J."/>
            <person name="Kumar S."/>
            <person name="Kwok R."/>
            <person name="Lander E."/>
            <person name="Langley C.H."/>
            <person name="Lapoint R."/>
            <person name="Lazzaro B.P."/>
            <person name="Lee S.J."/>
            <person name="Levesque L."/>
            <person name="Li R."/>
            <person name="Lin C.F."/>
            <person name="Lin M.F."/>
            <person name="Lindblad-Toh K."/>
            <person name="Llopart A."/>
            <person name="Long M."/>
            <person name="Low L."/>
            <person name="Lozovsky E."/>
            <person name="Lu J."/>
            <person name="Luo M."/>
            <person name="Machado C.A."/>
            <person name="Makalowski W."/>
            <person name="Marzo M."/>
            <person name="Matsuda M."/>
            <person name="Matzkin L."/>
            <person name="McAllister B."/>
            <person name="McBride C.S."/>
            <person name="McKernan B."/>
            <person name="McKernan K."/>
            <person name="Mendez-Lago M."/>
            <person name="Minx P."/>
            <person name="Mollenhauer M.U."/>
            <person name="Montooth K."/>
            <person name="Mount S.M."/>
            <person name="Mu X."/>
            <person name="Myers E."/>
            <person name="Negre B."/>
            <person name="Newfeld S."/>
            <person name="Nielsen R."/>
            <person name="Noor M.A."/>
            <person name="O'Grady P."/>
            <person name="Pachter L."/>
            <person name="Papaceit M."/>
            <person name="Parisi M.J."/>
            <person name="Parisi M."/>
            <person name="Parts L."/>
            <person name="Pedersen J.S."/>
            <person name="Pesole G."/>
            <person name="Phillippy A.M."/>
            <person name="Ponting C.P."/>
            <person name="Pop M."/>
            <person name="Porcelli D."/>
            <person name="Powell J.R."/>
            <person name="Prohaska S."/>
            <person name="Pruitt K."/>
            <person name="Puig M."/>
            <person name="Quesneville H."/>
            <person name="Ram K.R."/>
            <person name="Rand D."/>
            <person name="Rasmussen M.D."/>
            <person name="Reed L.K."/>
            <person name="Reenan R."/>
            <person name="Reily A."/>
            <person name="Remington K.A."/>
            <person name="Rieger T.T."/>
            <person name="Ritchie M.G."/>
            <person name="Robin C."/>
            <person name="Rogers Y.H."/>
            <person name="Rohde C."/>
            <person name="Rozas J."/>
            <person name="Rubenfield M.J."/>
            <person name="Ruiz A."/>
            <person name="Russo S."/>
            <person name="Salzberg S.L."/>
            <person name="Sanchez-Gracia A."/>
            <person name="Saranga D.J."/>
            <person name="Sato H."/>
            <person name="Schaeffer S.W."/>
            <person name="Schatz M.C."/>
            <person name="Schlenke T."/>
            <person name="Schwartz R."/>
            <person name="Segarra C."/>
            <person name="Singh R.S."/>
            <person name="Sirot L."/>
            <person name="Sirota M."/>
            <person name="Sisneros N.B."/>
            <person name="Smith C.D."/>
            <person name="Smith T.F."/>
            <person name="Spieth J."/>
            <person name="Stage D.E."/>
            <person name="Stark A."/>
            <person name="Stephan W."/>
            <person name="Strausberg R.L."/>
            <person name="Strempel S."/>
            <person name="Sturgill D."/>
            <person name="Sutton G."/>
            <person name="Sutton G.G."/>
            <person name="Tao W."/>
            <person name="Teichmann S."/>
            <person name="Tobari Y.N."/>
            <person name="Tomimura Y."/>
            <person name="Tsolas J.M."/>
            <person name="Valente V.L."/>
            <person name="Venter E."/>
            <person name="Venter J.C."/>
            <person name="Vicario S."/>
            <person name="Vieira F.G."/>
            <person name="Vilella A.J."/>
            <person name="Villasante A."/>
            <person name="Walenz B."/>
            <person name="Wang J."/>
            <person name="Wasserman M."/>
            <person name="Watts T."/>
            <person name="Wilson D."/>
            <person name="Wilson R.K."/>
            <person name="Wing R.A."/>
            <person name="Wolfner M.F."/>
            <person name="Wong A."/>
            <person name="Wong G.K."/>
            <person name="Wu C.I."/>
            <person name="Wu G."/>
            <person name="Yamamoto D."/>
            <person name="Yang H.P."/>
            <person name="Yang S.P."/>
            <person name="Yorke J.A."/>
            <person name="Yoshida K."/>
            <person name="Zdobnov E."/>
            <person name="Zhang P."/>
            <person name="Zhang Y."/>
            <person name="Zimin A.V."/>
            <person name="Baldwin J."/>
            <person name="Abdouelleil A."/>
            <person name="Abdulkadir J."/>
            <person name="Abebe A."/>
            <person name="Abera B."/>
            <person name="Abreu J."/>
            <person name="Acer S.C."/>
            <person name="Aftuck L."/>
            <person name="Alexander A."/>
            <person name="An P."/>
            <person name="Anderson E."/>
            <person name="Anderson S."/>
            <person name="Arachi H."/>
            <person name="Azer M."/>
            <person name="Bachantsang P."/>
            <person name="Barry A."/>
            <person name="Bayul T."/>
            <person name="Berlin A."/>
            <person name="Bessette D."/>
            <person name="Bloom T."/>
            <person name="Blye J."/>
            <person name="Boguslavskiy L."/>
            <person name="Bonnet C."/>
            <person name="Boukhgalter B."/>
            <person name="Bourzgui I."/>
            <person name="Brown A."/>
            <person name="Cahill P."/>
            <person name="Channer S."/>
            <person name="Cheshatsang Y."/>
            <person name="Chuda L."/>
            <person name="Citroen M."/>
            <person name="Collymore A."/>
            <person name="Cooke P."/>
            <person name="Costello M."/>
            <person name="D'Aco K."/>
            <person name="Daza R."/>
            <person name="De Haan G."/>
            <person name="DeGray S."/>
            <person name="DeMaso C."/>
            <person name="Dhargay N."/>
            <person name="Dooley K."/>
            <person name="Dooley E."/>
            <person name="Doricent M."/>
            <person name="Dorje P."/>
            <person name="Dorjee K."/>
            <person name="Dupes A."/>
            <person name="Elong R."/>
            <person name="Falk J."/>
            <person name="Farina A."/>
            <person name="Faro S."/>
            <person name="Ferguson D."/>
            <person name="Fisher S."/>
            <person name="Foley C.D."/>
            <person name="Franke A."/>
            <person name="Friedrich D."/>
            <person name="Gadbois L."/>
            <person name="Gearin G."/>
            <person name="Gearin C.R."/>
            <person name="Giannoukos G."/>
            <person name="Goode T."/>
            <person name="Graham J."/>
            <person name="Grandbois E."/>
            <person name="Grewal S."/>
            <person name="Gyaltsen K."/>
            <person name="Hafez N."/>
            <person name="Hagos B."/>
            <person name="Hall J."/>
            <person name="Henson C."/>
            <person name="Hollinger A."/>
            <person name="Honan T."/>
            <person name="Huard M.D."/>
            <person name="Hughes L."/>
            <person name="Hurhula B."/>
            <person name="Husby M.E."/>
            <person name="Kamat A."/>
            <person name="Kanga B."/>
            <person name="Kashin S."/>
            <person name="Khazanovich D."/>
            <person name="Kisner P."/>
            <person name="Lance K."/>
            <person name="Lara M."/>
            <person name="Lee W."/>
            <person name="Lennon N."/>
            <person name="Letendre F."/>
            <person name="LeVine R."/>
            <person name="Lipovsky A."/>
            <person name="Liu X."/>
            <person name="Liu J."/>
            <person name="Liu S."/>
            <person name="Lokyitsang T."/>
            <person name="Lokyitsang Y."/>
            <person name="Lubonja R."/>
            <person name="Lui A."/>
            <person name="MacDonald P."/>
            <person name="Magnisalis V."/>
            <person name="Maru K."/>
            <person name="Matthews C."/>
            <person name="McCusker W."/>
            <person name="McDonough S."/>
            <person name="Mehta T."/>
            <person name="Meldrim J."/>
            <person name="Meneus L."/>
            <person name="Mihai O."/>
            <person name="Mihalev A."/>
            <person name="Mihova T."/>
            <person name="Mittelman R."/>
            <person name="Mlenga V."/>
            <person name="Montmayeur A."/>
            <person name="Mulrain L."/>
            <person name="Navidi A."/>
            <person name="Naylor J."/>
            <person name="Negash T."/>
            <person name="Nguyen T."/>
            <person name="Nguyen N."/>
            <person name="Nicol R."/>
            <person name="Norbu C."/>
            <person name="Norbu N."/>
            <person name="Novod N."/>
            <person name="O'Neill B."/>
            <person name="Osman S."/>
            <person name="Markiewicz E."/>
            <person name="Oyono O.L."/>
            <person name="Patti C."/>
            <person name="Phunkhang P."/>
            <person name="Pierre F."/>
            <person name="Priest M."/>
            <person name="Raghuraman S."/>
            <person name="Rege F."/>
            <person name="Reyes R."/>
            <person name="Rise C."/>
            <person name="Rogov P."/>
            <person name="Ross K."/>
            <person name="Ryan E."/>
            <person name="Settipalli S."/>
            <person name="Shea T."/>
            <person name="Sherpa N."/>
            <person name="Shi L."/>
            <person name="Shih D."/>
            <person name="Sparrow T."/>
            <person name="Spaulding J."/>
            <person name="Stalker J."/>
            <person name="Stange-Thomann N."/>
            <person name="Stavropoulos S."/>
            <person name="Stone C."/>
            <person name="Strader C."/>
            <person name="Tesfaye S."/>
            <person name="Thomson T."/>
            <person name="Thoulutsang Y."/>
            <person name="Thoulutsang D."/>
            <person name="Topham K."/>
            <person name="Topping I."/>
            <person name="Tsamla T."/>
            <person name="Vassiliev H."/>
            <person name="Vo A."/>
            <person name="Wangchuk T."/>
            <person name="Wangdi T."/>
            <person name="Weiand M."/>
            <person name="Wilkinson J."/>
            <person name="Wilson A."/>
            <person name="Yadav S."/>
            <person name="Young G."/>
            <person name="Yu Q."/>
            <person name="Zembek L."/>
            <person name="Zhong D."/>
            <person name="Zimmer A."/>
            <person name="Zwirko Z."/>
            <person name="Jaffe D.B."/>
            <person name="Alvarez P."/>
            <person name="Brockman W."/>
            <person name="Butler J."/>
            <person name="Chin C."/>
            <person name="Gnerre S."/>
            <person name="Grabherr M."/>
            <person name="Kleber M."/>
            <person name="Mauceli E."/>
            <person name="MacCallum I."/>
        </authorList>
    </citation>
    <scope>NUCLEOTIDE SEQUENCE [LARGE SCALE GENOMIC DNA]</scope>
    <source>
        <strain evidence="2">Tucson 14030-0811.24</strain>
    </source>
</reference>
<dbReference type="PhylomeDB" id="B4N083"/>
<dbReference type="HOGENOM" id="CLU_1788907_0_0_1"/>
<proteinExistence type="predicted"/>
<gene>
    <name evidence="1" type="primary">Dwil\GK24527</name>
    <name evidence="1" type="ORF">Dwil_GK24527</name>
</gene>
<sequence>MDFTSYEILEAFFYPYGLPLNLQQLHNRRNAVVLANEHFEAFGEEGSRHWNRLTRNNSALVGGGDGPVPNPSDIILNGLEAPTLIVIHGKKVSSFPWSYLENATHILIILSRVMFKKIFDIFGIDMRSVFILGLSYNTYVTIFHS</sequence>
<dbReference type="EMBL" id="CH963920">
    <property type="protein sequence ID" value="EDW77496.1"/>
    <property type="molecule type" value="Genomic_DNA"/>
</dbReference>
<keyword evidence="2" id="KW-1185">Reference proteome</keyword>
<dbReference type="InParanoid" id="B4N083"/>
<organism evidence="1 2">
    <name type="scientific">Drosophila willistoni</name>
    <name type="common">Fruit fly</name>
    <dbReference type="NCBI Taxonomy" id="7260"/>
    <lineage>
        <taxon>Eukaryota</taxon>
        <taxon>Metazoa</taxon>
        <taxon>Ecdysozoa</taxon>
        <taxon>Arthropoda</taxon>
        <taxon>Hexapoda</taxon>
        <taxon>Insecta</taxon>
        <taxon>Pterygota</taxon>
        <taxon>Neoptera</taxon>
        <taxon>Endopterygota</taxon>
        <taxon>Diptera</taxon>
        <taxon>Brachycera</taxon>
        <taxon>Muscomorpha</taxon>
        <taxon>Ephydroidea</taxon>
        <taxon>Drosophilidae</taxon>
        <taxon>Drosophila</taxon>
        <taxon>Sophophora</taxon>
    </lineage>
</organism>